<dbReference type="InterPro" id="IPR036019">
    <property type="entry name" value="MscL_channel"/>
</dbReference>
<proteinExistence type="predicted"/>
<keyword evidence="3 5" id="KW-1133">Transmembrane helix</keyword>
<evidence type="ECO:0000256" key="5">
    <source>
        <dbReference type="SAM" id="Phobius"/>
    </source>
</evidence>
<reference evidence="7" key="1">
    <citation type="journal article" date="2019" name="Int. J. Syst. Evol. Microbiol.">
        <title>The Global Catalogue of Microorganisms (GCM) 10K type strain sequencing project: providing services to taxonomists for standard genome sequencing and annotation.</title>
        <authorList>
            <consortium name="The Broad Institute Genomics Platform"/>
            <consortium name="The Broad Institute Genome Sequencing Center for Infectious Disease"/>
            <person name="Wu L."/>
            <person name="Ma J."/>
        </authorList>
    </citation>
    <scope>NUCLEOTIDE SEQUENCE [LARGE SCALE GENOMIC DNA]</scope>
    <source>
        <strain evidence="7">JCM 13008</strain>
    </source>
</reference>
<dbReference type="PANTHER" id="PTHR30266">
    <property type="entry name" value="MECHANOSENSITIVE CHANNEL MSCL"/>
    <property type="match status" value="1"/>
</dbReference>
<dbReference type="RefSeq" id="WP_343993684.1">
    <property type="nucleotide sequence ID" value="NZ_BAAALG010000007.1"/>
</dbReference>
<keyword evidence="2 5" id="KW-0812">Transmembrane</keyword>
<dbReference type="SUPFAM" id="SSF81330">
    <property type="entry name" value="Gated mechanosensitive channel"/>
    <property type="match status" value="1"/>
</dbReference>
<dbReference type="Proteomes" id="UP001501581">
    <property type="component" value="Unassembled WGS sequence"/>
</dbReference>
<evidence type="ECO:0000313" key="6">
    <source>
        <dbReference type="EMBL" id="GAA1100953.1"/>
    </source>
</evidence>
<keyword evidence="7" id="KW-1185">Reference proteome</keyword>
<evidence type="ECO:0000313" key="7">
    <source>
        <dbReference type="Proteomes" id="UP001501581"/>
    </source>
</evidence>
<dbReference type="PANTHER" id="PTHR30266:SF2">
    <property type="entry name" value="LARGE-CONDUCTANCE MECHANOSENSITIVE CHANNEL"/>
    <property type="match status" value="1"/>
</dbReference>
<comment type="subcellular location">
    <subcellularLocation>
        <location evidence="1">Membrane</location>
        <topology evidence="1">Multi-pass membrane protein</topology>
    </subcellularLocation>
</comment>
<organism evidence="6 7">
    <name type="scientific">Nocardioides dubius</name>
    <dbReference type="NCBI Taxonomy" id="317019"/>
    <lineage>
        <taxon>Bacteria</taxon>
        <taxon>Bacillati</taxon>
        <taxon>Actinomycetota</taxon>
        <taxon>Actinomycetes</taxon>
        <taxon>Propionibacteriales</taxon>
        <taxon>Nocardioidaceae</taxon>
        <taxon>Nocardioides</taxon>
    </lineage>
</organism>
<protein>
    <submittedName>
        <fullName evidence="6">Large-conductance mechanosensitive channel protein MscL</fullName>
    </submittedName>
</protein>
<feature type="transmembrane region" description="Helical" evidence="5">
    <location>
        <begin position="63"/>
        <end position="84"/>
    </location>
</feature>
<dbReference type="Pfam" id="PF01741">
    <property type="entry name" value="MscL"/>
    <property type="match status" value="1"/>
</dbReference>
<evidence type="ECO:0000256" key="2">
    <source>
        <dbReference type="ARBA" id="ARBA00022692"/>
    </source>
</evidence>
<evidence type="ECO:0000256" key="4">
    <source>
        <dbReference type="ARBA" id="ARBA00023136"/>
    </source>
</evidence>
<comment type="caution">
    <text evidence="6">The sequence shown here is derived from an EMBL/GenBank/DDBJ whole genome shotgun (WGS) entry which is preliminary data.</text>
</comment>
<feature type="transmembrane region" description="Helical" evidence="5">
    <location>
        <begin position="20"/>
        <end position="43"/>
    </location>
</feature>
<dbReference type="Gene3D" id="1.10.1200.120">
    <property type="entry name" value="Large-conductance mechanosensitive channel, MscL, domain 1"/>
    <property type="match status" value="1"/>
</dbReference>
<keyword evidence="4 5" id="KW-0472">Membrane</keyword>
<gene>
    <name evidence="6" type="primary">mscL</name>
    <name evidence="6" type="ORF">GCM10009668_18830</name>
</gene>
<name>A0ABP4EE10_9ACTN</name>
<dbReference type="EMBL" id="BAAALG010000007">
    <property type="protein sequence ID" value="GAA1100953.1"/>
    <property type="molecule type" value="Genomic_DNA"/>
</dbReference>
<sequence>MNLKGFKEFVLKGNLVELAVAFIMATAFAKVVETFTGVLLGFIGKIGGEPNFDSVEIADVNVGLFLTALVSFLILAAVVFYFVVTPYNMAKERFFQDGPAAKPDDIILLEEIRDLLSQRPGGQL</sequence>
<accession>A0ABP4EE10</accession>
<evidence type="ECO:0000256" key="1">
    <source>
        <dbReference type="ARBA" id="ARBA00004141"/>
    </source>
</evidence>
<dbReference type="InterPro" id="IPR037673">
    <property type="entry name" value="MSC/AndL"/>
</dbReference>
<evidence type="ECO:0000256" key="3">
    <source>
        <dbReference type="ARBA" id="ARBA00022989"/>
    </source>
</evidence>